<organism evidence="2">
    <name type="scientific">Brachypodium distachyon</name>
    <name type="common">Purple false brome</name>
    <name type="synonym">Trachynia distachya</name>
    <dbReference type="NCBI Taxonomy" id="15368"/>
    <lineage>
        <taxon>Eukaryota</taxon>
        <taxon>Viridiplantae</taxon>
        <taxon>Streptophyta</taxon>
        <taxon>Embryophyta</taxon>
        <taxon>Tracheophyta</taxon>
        <taxon>Spermatophyta</taxon>
        <taxon>Magnoliopsida</taxon>
        <taxon>Liliopsida</taxon>
        <taxon>Poales</taxon>
        <taxon>Poaceae</taxon>
        <taxon>BOP clade</taxon>
        <taxon>Pooideae</taxon>
        <taxon>Stipodae</taxon>
        <taxon>Brachypodieae</taxon>
        <taxon>Brachypodium</taxon>
    </lineage>
</organism>
<dbReference type="EnsemblPlants" id="PNT67950">
    <property type="protein sequence ID" value="PNT67950"/>
    <property type="gene ID" value="BRADI_3g34127v3"/>
</dbReference>
<dbReference type="PANTHER" id="PTHR46263:SF1">
    <property type="entry name" value="ARMADILLO REPEAT-CONTAINING PROTEIN 7"/>
    <property type="match status" value="1"/>
</dbReference>
<dbReference type="InterPro" id="IPR042462">
    <property type="entry name" value="ARMC7"/>
</dbReference>
<dbReference type="PANTHER" id="PTHR46263">
    <property type="entry name" value="ARMADILLO REPEAT-CONTAINING PROTEIN 7"/>
    <property type="match status" value="1"/>
</dbReference>
<protein>
    <submittedName>
        <fullName evidence="2 3">Uncharacterized protein</fullName>
    </submittedName>
</protein>
<dbReference type="EMBL" id="CM000882">
    <property type="protein sequence ID" value="PNT67950.1"/>
    <property type="molecule type" value="Genomic_DNA"/>
</dbReference>
<dbReference type="InterPro" id="IPR016024">
    <property type="entry name" value="ARM-type_fold"/>
</dbReference>
<dbReference type="OrthoDB" id="201709at2759"/>
<dbReference type="SUPFAM" id="SSF48371">
    <property type="entry name" value="ARM repeat"/>
    <property type="match status" value="1"/>
</dbReference>
<dbReference type="AlphaFoldDB" id="A0A2K2D100"/>
<evidence type="ECO:0000313" key="3">
    <source>
        <dbReference type="EnsemblPlants" id="PNT67950"/>
    </source>
</evidence>
<evidence type="ECO:0000313" key="4">
    <source>
        <dbReference type="Proteomes" id="UP000008810"/>
    </source>
</evidence>
<reference evidence="2" key="2">
    <citation type="submission" date="2017-06" db="EMBL/GenBank/DDBJ databases">
        <title>WGS assembly of Brachypodium distachyon.</title>
        <authorList>
            <consortium name="The International Brachypodium Initiative"/>
            <person name="Lucas S."/>
            <person name="Harmon-Smith M."/>
            <person name="Lail K."/>
            <person name="Tice H."/>
            <person name="Grimwood J."/>
            <person name="Bruce D."/>
            <person name="Barry K."/>
            <person name="Shu S."/>
            <person name="Lindquist E."/>
            <person name="Wang M."/>
            <person name="Pitluck S."/>
            <person name="Vogel J.P."/>
            <person name="Garvin D.F."/>
            <person name="Mockler T.C."/>
            <person name="Schmutz J."/>
            <person name="Rokhsar D."/>
            <person name="Bevan M.W."/>
        </authorList>
    </citation>
    <scope>NUCLEOTIDE SEQUENCE</scope>
    <source>
        <strain evidence="2">Bd21</strain>
    </source>
</reference>
<keyword evidence="4" id="KW-1185">Reference proteome</keyword>
<sequence>MFTNAQLQVERTGRGGTLREQYLQLNILELFLDCITEPNEWLVEFGVGGICNSCADPANASVITQCGGIPLVVQCLSSPVKNTVYEGREDREPTMIGAQETATGTSAPPLGASAVASDQSGEEIIVDT</sequence>
<reference evidence="2 3" key="1">
    <citation type="journal article" date="2010" name="Nature">
        <title>Genome sequencing and analysis of the model grass Brachypodium distachyon.</title>
        <authorList>
            <consortium name="International Brachypodium Initiative"/>
        </authorList>
    </citation>
    <scope>NUCLEOTIDE SEQUENCE [LARGE SCALE GENOMIC DNA]</scope>
    <source>
        <strain evidence="2 3">Bd21</strain>
    </source>
</reference>
<accession>A0A2K2D100</accession>
<evidence type="ECO:0000256" key="1">
    <source>
        <dbReference type="SAM" id="MobiDB-lite"/>
    </source>
</evidence>
<feature type="region of interest" description="Disordered" evidence="1">
    <location>
        <begin position="87"/>
        <end position="128"/>
    </location>
</feature>
<dbReference type="Gene3D" id="1.25.10.10">
    <property type="entry name" value="Leucine-rich Repeat Variant"/>
    <property type="match status" value="1"/>
</dbReference>
<dbReference type="Proteomes" id="UP000008810">
    <property type="component" value="Chromosome 3"/>
</dbReference>
<evidence type="ECO:0000313" key="2">
    <source>
        <dbReference type="EMBL" id="PNT67950.1"/>
    </source>
</evidence>
<dbReference type="Gramene" id="PNT67950">
    <property type="protein sequence ID" value="PNT67950"/>
    <property type="gene ID" value="BRADI_3g34127v3"/>
</dbReference>
<dbReference type="InterPro" id="IPR011989">
    <property type="entry name" value="ARM-like"/>
</dbReference>
<proteinExistence type="predicted"/>
<gene>
    <name evidence="3" type="primary">LOC100846420</name>
    <name evidence="2" type="ORF">BRADI_3g34127v3</name>
</gene>
<name>A0A2K2D100_BRADI</name>
<reference evidence="3" key="3">
    <citation type="submission" date="2018-08" db="UniProtKB">
        <authorList>
            <consortium name="EnsemblPlants"/>
        </authorList>
    </citation>
    <scope>IDENTIFICATION</scope>
    <source>
        <strain evidence="3">cv. Bd21</strain>
    </source>
</reference>
<dbReference type="STRING" id="15368.A0A2K2D100"/>